<organism evidence="2">
    <name type="scientific">marine sediment metagenome</name>
    <dbReference type="NCBI Taxonomy" id="412755"/>
    <lineage>
        <taxon>unclassified sequences</taxon>
        <taxon>metagenomes</taxon>
        <taxon>ecological metagenomes</taxon>
    </lineage>
</organism>
<proteinExistence type="predicted"/>
<evidence type="ECO:0000256" key="1">
    <source>
        <dbReference type="SAM" id="MobiDB-lite"/>
    </source>
</evidence>
<feature type="region of interest" description="Disordered" evidence="1">
    <location>
        <begin position="75"/>
        <end position="129"/>
    </location>
</feature>
<name>A0A0F8XK84_9ZZZZ</name>
<accession>A0A0F8XK84</accession>
<evidence type="ECO:0000313" key="2">
    <source>
        <dbReference type="EMBL" id="KKK69328.1"/>
    </source>
</evidence>
<gene>
    <name evidence="2" type="ORF">LCGC14_2935130</name>
</gene>
<sequence length="153" mass="16904">MARKTIGSKRLRPGTFIPARIKPIIKRLPLGTFAKVTRAQDLDSKVRMGSLVKTTRYTMAGELRVKTKSGTREVVAANSLKPLKPLENKRGKPRTIKTPKKTGTVRKPKRPTRQPAARRRSPHDQTSDNIRQLTGVAIALPIASTLPILAAKL</sequence>
<protein>
    <submittedName>
        <fullName evidence="2">Uncharacterized protein</fullName>
    </submittedName>
</protein>
<reference evidence="2" key="1">
    <citation type="journal article" date="2015" name="Nature">
        <title>Complex archaea that bridge the gap between prokaryotes and eukaryotes.</title>
        <authorList>
            <person name="Spang A."/>
            <person name="Saw J.H."/>
            <person name="Jorgensen S.L."/>
            <person name="Zaremba-Niedzwiedzka K."/>
            <person name="Martijn J."/>
            <person name="Lind A.E."/>
            <person name="van Eijk R."/>
            <person name="Schleper C."/>
            <person name="Guy L."/>
            <person name="Ettema T.J."/>
        </authorList>
    </citation>
    <scope>NUCLEOTIDE SEQUENCE</scope>
</reference>
<feature type="compositionally biased region" description="Basic residues" evidence="1">
    <location>
        <begin position="91"/>
        <end position="121"/>
    </location>
</feature>
<dbReference type="AlphaFoldDB" id="A0A0F8XK84"/>
<comment type="caution">
    <text evidence="2">The sequence shown here is derived from an EMBL/GenBank/DDBJ whole genome shotgun (WGS) entry which is preliminary data.</text>
</comment>
<dbReference type="EMBL" id="LAZR01058701">
    <property type="protein sequence ID" value="KKK69328.1"/>
    <property type="molecule type" value="Genomic_DNA"/>
</dbReference>